<evidence type="ECO:0000256" key="1">
    <source>
        <dbReference type="SAM" id="MobiDB-lite"/>
    </source>
</evidence>
<feature type="region of interest" description="Disordered" evidence="1">
    <location>
        <begin position="1"/>
        <end position="27"/>
    </location>
</feature>
<dbReference type="AlphaFoldDB" id="A0A3B1DQ60"/>
<reference evidence="2" key="1">
    <citation type="submission" date="2018-06" db="EMBL/GenBank/DDBJ databases">
        <authorList>
            <person name="Zhirakovskaya E."/>
        </authorList>
    </citation>
    <scope>NUCLEOTIDE SEQUENCE</scope>
</reference>
<accession>A0A3B1DQ60</accession>
<sequence>DHGASLARNEGDQKRKERLSTNDKNRQIPYFASKASSAIYGDIHDSKPLGTHDVFWQFAAFVPDAAETWLAQLKQVERSTIQAILDEVPNKRMSKIAKEFTLQLLLENQQRLLHKEQE</sequence>
<protein>
    <submittedName>
        <fullName evidence="2">Uncharacterized protein</fullName>
    </submittedName>
</protein>
<evidence type="ECO:0000313" key="2">
    <source>
        <dbReference type="EMBL" id="VAX38208.1"/>
    </source>
</evidence>
<gene>
    <name evidence="2" type="ORF">MNBD_PLANCTO02-265</name>
</gene>
<dbReference type="Gene3D" id="1.10.1070.20">
    <property type="match status" value="1"/>
</dbReference>
<feature type="compositionally biased region" description="Basic and acidic residues" evidence="1">
    <location>
        <begin position="1"/>
        <end position="26"/>
    </location>
</feature>
<organism evidence="2">
    <name type="scientific">hydrothermal vent metagenome</name>
    <dbReference type="NCBI Taxonomy" id="652676"/>
    <lineage>
        <taxon>unclassified sequences</taxon>
        <taxon>metagenomes</taxon>
        <taxon>ecological metagenomes</taxon>
    </lineage>
</organism>
<proteinExistence type="predicted"/>
<dbReference type="EMBL" id="UOGL01000168">
    <property type="protein sequence ID" value="VAX38208.1"/>
    <property type="molecule type" value="Genomic_DNA"/>
</dbReference>
<name>A0A3B1DQ60_9ZZZZ</name>
<feature type="non-terminal residue" evidence="2">
    <location>
        <position position="1"/>
    </location>
</feature>